<dbReference type="Proteomes" id="UP001529491">
    <property type="component" value="Chromosome"/>
</dbReference>
<dbReference type="InterPro" id="IPR001647">
    <property type="entry name" value="HTH_TetR"/>
</dbReference>
<dbReference type="InterPro" id="IPR009057">
    <property type="entry name" value="Homeodomain-like_sf"/>
</dbReference>
<dbReference type="PRINTS" id="PR00455">
    <property type="entry name" value="HTHTETR"/>
</dbReference>
<dbReference type="SUPFAM" id="SSF46689">
    <property type="entry name" value="Homeodomain-like"/>
    <property type="match status" value="1"/>
</dbReference>
<evidence type="ECO:0000259" key="3">
    <source>
        <dbReference type="PROSITE" id="PS50977"/>
    </source>
</evidence>
<evidence type="ECO:0000313" key="4">
    <source>
        <dbReference type="EMBL" id="WOT06887.1"/>
    </source>
</evidence>
<feature type="domain" description="HTH tetR-type" evidence="3">
    <location>
        <begin position="4"/>
        <end position="64"/>
    </location>
</feature>
<sequence length="252" mass="29243">MSLTDTQKLILDKALKLIEKQGLASFKFSELALLANCSKTTLYESFKNKEDILCWVFKLNLEKIERFHSELLNMTHLSHRERLLCRYMFEVIRAWCCEDPALGVNFITANRYIWQHASADTIGYISKSFERFRLNKQAMWQTALDSGELQAEQDEIRDCHKTLVILQRGAVAVANNQILRHNGHHNDCQHIAAEMDQILNRLDWNETQSNCNIDRCLQFINEYLHIDGTLNGVVDLDPLRCEDLELSTKANI</sequence>
<evidence type="ECO:0000256" key="1">
    <source>
        <dbReference type="ARBA" id="ARBA00023125"/>
    </source>
</evidence>
<protein>
    <submittedName>
        <fullName evidence="4">TetR/AcrR family transcriptional regulator</fullName>
    </submittedName>
</protein>
<dbReference type="Gene3D" id="1.10.357.10">
    <property type="entry name" value="Tetracycline Repressor, domain 2"/>
    <property type="match status" value="1"/>
</dbReference>
<reference evidence="4 5" key="1">
    <citation type="submission" date="2023-10" db="EMBL/GenBank/DDBJ databases">
        <title>Complete genome sequence of Shewanella sp. DAU334.</title>
        <authorList>
            <person name="Lee Y.-S."/>
            <person name="Jeong H.-R."/>
            <person name="Hwang E.-J."/>
            <person name="Choi Y.-L."/>
            <person name="Kim G.-D."/>
        </authorList>
    </citation>
    <scope>NUCLEOTIDE SEQUENCE [LARGE SCALE GENOMIC DNA]</scope>
    <source>
        <strain evidence="4 5">DAU334</strain>
    </source>
</reference>
<evidence type="ECO:0000256" key="2">
    <source>
        <dbReference type="PROSITE-ProRule" id="PRU00335"/>
    </source>
</evidence>
<dbReference type="RefSeq" id="WP_310471159.1">
    <property type="nucleotide sequence ID" value="NZ_CP136522.1"/>
</dbReference>
<dbReference type="PROSITE" id="PS50977">
    <property type="entry name" value="HTH_TETR_2"/>
    <property type="match status" value="1"/>
</dbReference>
<proteinExistence type="predicted"/>
<evidence type="ECO:0000313" key="5">
    <source>
        <dbReference type="Proteomes" id="UP001529491"/>
    </source>
</evidence>
<feature type="DNA-binding region" description="H-T-H motif" evidence="2">
    <location>
        <begin position="27"/>
        <end position="46"/>
    </location>
</feature>
<gene>
    <name evidence="4" type="ORF">RGE70_09170</name>
</gene>
<organism evidence="4 5">
    <name type="scientific">Shewanella youngdeokensis</name>
    <dbReference type="NCBI Taxonomy" id="2999068"/>
    <lineage>
        <taxon>Bacteria</taxon>
        <taxon>Pseudomonadati</taxon>
        <taxon>Pseudomonadota</taxon>
        <taxon>Gammaproteobacteria</taxon>
        <taxon>Alteromonadales</taxon>
        <taxon>Shewanellaceae</taxon>
        <taxon>Shewanella</taxon>
    </lineage>
</organism>
<dbReference type="Pfam" id="PF00440">
    <property type="entry name" value="TetR_N"/>
    <property type="match status" value="1"/>
</dbReference>
<keyword evidence="1 2" id="KW-0238">DNA-binding</keyword>
<name>A0ABZ0K2Z1_9GAMM</name>
<accession>A0ABZ0K2Z1</accession>
<keyword evidence="5" id="KW-1185">Reference proteome</keyword>
<dbReference type="EMBL" id="CP136522">
    <property type="protein sequence ID" value="WOT06887.1"/>
    <property type="molecule type" value="Genomic_DNA"/>
</dbReference>